<gene>
    <name evidence="3" type="ORF">ACFQ5G_08680</name>
</gene>
<sequence>MASADPKSPYIGQWWTSDAPDRIAWGTLTVGERAELELHEKIEGRSMGANHDLGQVPIIHGLSEGMRLTLVDNVEIGYSTRGRGNITQGRRLLLAGTIFVGDAHLQAPDEFTFDRVSFRLTNLDQWANRHIYRISHAPQETLNVLDVPSLQADLPGGRAYLFKGSRYSYSPVTEVTFSSQEFVGLDLSERRSLDDIEYSYIRPFEQMLTLATGAQCEALDVRVGTHDGAIDMLETWPARAYEVKRRWAESSEGKPMIYQHMRFGLKSAGSVSGVEFTEIVPRWFALQEKLSAVCDLIFSLHKSEAGYLQQQMFTIASAIEGLHRRLYPNLDKKTPQARTRNREILDAVAAGCSDHRDWLASILSTAHRPSYASRVRQLLDRTDHRMREIVGDEDEWSRQLRKHRDGIGHVLSSSAEDDESMNEMVAIMLSARFLAELVLLREVGFSDAECRQAFDNRWEAINVRSHMLKSFPQWFSQHLDQPEGDLDN</sequence>
<dbReference type="EMBL" id="JBHTMK010000010">
    <property type="protein sequence ID" value="MFD1365412.1"/>
    <property type="molecule type" value="Genomic_DNA"/>
</dbReference>
<dbReference type="Pfam" id="PF18862">
    <property type="entry name" value="ApeA_NTD1"/>
    <property type="match status" value="1"/>
</dbReference>
<accession>A0ABW4A5K5</accession>
<dbReference type="RefSeq" id="WP_317795068.1">
    <property type="nucleotide sequence ID" value="NZ_AP028461.1"/>
</dbReference>
<proteinExistence type="predicted"/>
<name>A0ABW4A5K5_9ACTN</name>
<evidence type="ECO:0000313" key="4">
    <source>
        <dbReference type="Proteomes" id="UP001597183"/>
    </source>
</evidence>
<evidence type="ECO:0000313" key="3">
    <source>
        <dbReference type="EMBL" id="MFD1365412.1"/>
    </source>
</evidence>
<evidence type="ECO:0000259" key="1">
    <source>
        <dbReference type="Pfam" id="PF18739"/>
    </source>
</evidence>
<dbReference type="InterPro" id="IPR041223">
    <property type="entry name" value="ApeA_NTD"/>
</dbReference>
<dbReference type="Proteomes" id="UP001597183">
    <property type="component" value="Unassembled WGS sequence"/>
</dbReference>
<dbReference type="InterPro" id="IPR041229">
    <property type="entry name" value="HEPN_Apea"/>
</dbReference>
<organism evidence="3 4">
    <name type="scientific">Actinoplanes sichuanensis</name>
    <dbReference type="NCBI Taxonomy" id="512349"/>
    <lineage>
        <taxon>Bacteria</taxon>
        <taxon>Bacillati</taxon>
        <taxon>Actinomycetota</taxon>
        <taxon>Actinomycetes</taxon>
        <taxon>Micromonosporales</taxon>
        <taxon>Micromonosporaceae</taxon>
        <taxon>Actinoplanes</taxon>
    </lineage>
</organism>
<dbReference type="Pfam" id="PF18739">
    <property type="entry name" value="HEPN_Apea"/>
    <property type="match status" value="1"/>
</dbReference>
<feature type="domain" description="Apea-like HEPN" evidence="1">
    <location>
        <begin position="314"/>
        <end position="448"/>
    </location>
</feature>
<feature type="domain" description="ApeA N-terminal" evidence="2">
    <location>
        <begin position="10"/>
        <end position="226"/>
    </location>
</feature>
<protein>
    <submittedName>
        <fullName evidence="3">HEPN domain-containing protein</fullName>
    </submittedName>
</protein>
<comment type="caution">
    <text evidence="3">The sequence shown here is derived from an EMBL/GenBank/DDBJ whole genome shotgun (WGS) entry which is preliminary data.</text>
</comment>
<evidence type="ECO:0000259" key="2">
    <source>
        <dbReference type="Pfam" id="PF18862"/>
    </source>
</evidence>
<reference evidence="4" key="1">
    <citation type="journal article" date="2019" name="Int. J. Syst. Evol. Microbiol.">
        <title>The Global Catalogue of Microorganisms (GCM) 10K type strain sequencing project: providing services to taxonomists for standard genome sequencing and annotation.</title>
        <authorList>
            <consortium name="The Broad Institute Genomics Platform"/>
            <consortium name="The Broad Institute Genome Sequencing Center for Infectious Disease"/>
            <person name="Wu L."/>
            <person name="Ma J."/>
        </authorList>
    </citation>
    <scope>NUCLEOTIDE SEQUENCE [LARGE SCALE GENOMIC DNA]</scope>
    <source>
        <strain evidence="4">CCM 7526</strain>
    </source>
</reference>
<keyword evidence="4" id="KW-1185">Reference proteome</keyword>